<evidence type="ECO:0000259" key="7">
    <source>
        <dbReference type="Pfam" id="PF00931"/>
    </source>
</evidence>
<dbReference type="PANTHER" id="PTHR36766">
    <property type="entry name" value="PLANT BROAD-SPECTRUM MILDEW RESISTANCE PROTEIN RPW8"/>
    <property type="match status" value="1"/>
</dbReference>
<dbReference type="Pfam" id="PF23598">
    <property type="entry name" value="LRR_14"/>
    <property type="match status" value="1"/>
</dbReference>
<evidence type="ECO:0000259" key="8">
    <source>
        <dbReference type="Pfam" id="PF18052"/>
    </source>
</evidence>
<feature type="domain" description="Disease resistance R13L4/SHOC-2-like LRR" evidence="10">
    <location>
        <begin position="665"/>
        <end position="972"/>
    </location>
</feature>
<evidence type="ECO:0000259" key="9">
    <source>
        <dbReference type="Pfam" id="PF23559"/>
    </source>
</evidence>
<reference evidence="11 12" key="1">
    <citation type="submission" date="2024-06" db="EMBL/GenBank/DDBJ databases">
        <title>A chromosome level genome sequence of Diviner's sage (Salvia divinorum).</title>
        <authorList>
            <person name="Ford S.A."/>
            <person name="Ro D.-K."/>
            <person name="Ness R.W."/>
            <person name="Phillips M.A."/>
        </authorList>
    </citation>
    <scope>NUCLEOTIDE SEQUENCE [LARGE SCALE GENOMIC DNA]</scope>
    <source>
        <strain evidence="11">SAF-2024a</strain>
        <tissue evidence="11">Leaf</tissue>
    </source>
</reference>
<comment type="similarity">
    <text evidence="1">Belongs to the disease resistance NB-LRR family.</text>
</comment>
<dbReference type="SUPFAM" id="SSF52058">
    <property type="entry name" value="L domain-like"/>
    <property type="match status" value="2"/>
</dbReference>
<dbReference type="PRINTS" id="PR00364">
    <property type="entry name" value="DISEASERSIST"/>
</dbReference>
<name>A0ABD1G2F3_SALDI</name>
<dbReference type="InterPro" id="IPR036388">
    <property type="entry name" value="WH-like_DNA-bd_sf"/>
</dbReference>
<dbReference type="Proteomes" id="UP001567538">
    <property type="component" value="Unassembled WGS sequence"/>
</dbReference>
<dbReference type="AlphaFoldDB" id="A0ABD1G2F3"/>
<keyword evidence="12" id="KW-1185">Reference proteome</keyword>
<dbReference type="Pfam" id="PF00931">
    <property type="entry name" value="NB-ARC"/>
    <property type="match status" value="1"/>
</dbReference>
<keyword evidence="3" id="KW-0677">Repeat</keyword>
<evidence type="ECO:0000313" key="12">
    <source>
        <dbReference type="Proteomes" id="UP001567538"/>
    </source>
</evidence>
<keyword evidence="2" id="KW-0433">Leucine-rich repeat</keyword>
<dbReference type="Pfam" id="PF23559">
    <property type="entry name" value="WHD_DRP"/>
    <property type="match status" value="1"/>
</dbReference>
<dbReference type="PANTHER" id="PTHR36766:SF45">
    <property type="entry name" value="NB-ARC DOMAIN-CONTAINING PROTEIN"/>
    <property type="match status" value="1"/>
</dbReference>
<dbReference type="GO" id="GO:0051707">
    <property type="term" value="P:response to other organism"/>
    <property type="evidence" value="ECO:0007669"/>
    <property type="project" value="UniProtKB-ARBA"/>
</dbReference>
<evidence type="ECO:0000313" key="11">
    <source>
        <dbReference type="EMBL" id="KAL1538246.1"/>
    </source>
</evidence>
<evidence type="ECO:0000259" key="10">
    <source>
        <dbReference type="Pfam" id="PF23598"/>
    </source>
</evidence>
<dbReference type="FunFam" id="1.10.10.10:FF:000322">
    <property type="entry name" value="Probable disease resistance protein At1g63360"/>
    <property type="match status" value="1"/>
</dbReference>
<evidence type="ECO:0000256" key="6">
    <source>
        <dbReference type="ARBA" id="ARBA00022840"/>
    </source>
</evidence>
<feature type="domain" description="Disease resistance N-terminal" evidence="8">
    <location>
        <begin position="6"/>
        <end position="92"/>
    </location>
</feature>
<dbReference type="Gene3D" id="1.10.10.10">
    <property type="entry name" value="Winged helix-like DNA-binding domain superfamily/Winged helix DNA-binding domain"/>
    <property type="match status" value="1"/>
</dbReference>
<dbReference type="InterPro" id="IPR032675">
    <property type="entry name" value="LRR_dom_sf"/>
</dbReference>
<dbReference type="InterPro" id="IPR027417">
    <property type="entry name" value="P-loop_NTPase"/>
</dbReference>
<keyword evidence="5" id="KW-0611">Plant defense</keyword>
<feature type="domain" description="Disease resistance protein winged helix" evidence="9">
    <location>
        <begin position="434"/>
        <end position="505"/>
    </location>
</feature>
<dbReference type="InterPro" id="IPR058922">
    <property type="entry name" value="WHD_DRP"/>
</dbReference>
<proteinExistence type="inferred from homology"/>
<dbReference type="GO" id="GO:0006952">
    <property type="term" value="P:defense response"/>
    <property type="evidence" value="ECO:0007669"/>
    <property type="project" value="UniProtKB-KW"/>
</dbReference>
<sequence length="1000" mass="113486">MADAIISVVAERVAAVIEDQIRYEVNLVRGVEKEVLDLSDKLKTIRNVLGDAEKRGVNDRSVKSWLKKLEATAYEMDDILDEWNYSLLEYRMKDSAEQKVCCSFIPSSSCLRFKKVVVSRDTAKKIETVKSTVDQILKEKDDFNFLMSAPATYHVPESRRAQSTSSIEFEKVLGSDIHRNKNDIVNKLMLNGDSRTLCIVGMGGLGKTTLAQLVYSDTQVEGGFTRIWICVSDPFVVAEVARGIVESLTKEIIPPYINQLEMVLEKLRDCISGKKFLLVLDDVWTEDYSKWEPLRINLKYGAPGSKILVTTRNERVAKMMGTVDDDIYRPQQLNDEECWSLLRCVSLSGRSEKECGEFEEVGKKIASKCKGLPLAANVLGSLLQFKYSLKEWENVWKSEIWELEKAEVELFPHLVLSYNELSPVLRRCFSYCAVYSKDSQINAKSLIEQWMALGYLGSVGGNGGSELKGREYLNSLAMLSLFHDVERTCEHIVRCKMHDIVHDFALFLRKNDEAAEMRKRSCQVCDPIIVSRVQEYRSLCLDSTTPNLCDCLTSLKVLVCKRGLHLPSLLGMEKLIHLRWLSLSGTLFLNEDLKVICRLYFLQTLLLAQCYLKEIPTEIGNLVHLRHLDLSVNRELKELPKSMYSLVELQTLTLAFCCLEEIRGEIGNLIQLRNLDLSRNKFLKELPESICSLVELQTLIIEGCSQLNGLPEGIHRLVNLQHLFLGYISAGHHLPQGLGQLSGLYTLELREFQVGSVYNKLGLLKKLNRLSGQLNLVIHLRRSSDLEELAEDAGEAELTNKIHIQTLYITFEDEMDEKDQSSSSSPSSLSSLWVDVIDALEPYHKLRDFGIRGYGGSRLARWMSSPLHLIKQISLTDLSEVRSLPPMGKLPWLEALHVEQLKELKVVGHEFLGIETISGDALVVSFPKLKKLTFCACINWREWEDITEEEEQSPAISFMPCLVELTIDSCEELQRSYGDDKDGSTLRFISQNNPNLQLLL</sequence>
<evidence type="ECO:0000256" key="1">
    <source>
        <dbReference type="ARBA" id="ARBA00008894"/>
    </source>
</evidence>
<dbReference type="InterPro" id="IPR042197">
    <property type="entry name" value="Apaf_helical"/>
</dbReference>
<gene>
    <name evidence="11" type="ORF">AAHA92_27010</name>
</gene>
<evidence type="ECO:0000256" key="5">
    <source>
        <dbReference type="ARBA" id="ARBA00022821"/>
    </source>
</evidence>
<dbReference type="EMBL" id="JBEAFC010000010">
    <property type="protein sequence ID" value="KAL1538246.1"/>
    <property type="molecule type" value="Genomic_DNA"/>
</dbReference>
<dbReference type="GO" id="GO:0005524">
    <property type="term" value="F:ATP binding"/>
    <property type="evidence" value="ECO:0007669"/>
    <property type="project" value="UniProtKB-KW"/>
</dbReference>
<evidence type="ECO:0000256" key="3">
    <source>
        <dbReference type="ARBA" id="ARBA00022737"/>
    </source>
</evidence>
<dbReference type="InterPro" id="IPR041118">
    <property type="entry name" value="Rx_N"/>
</dbReference>
<evidence type="ECO:0000256" key="4">
    <source>
        <dbReference type="ARBA" id="ARBA00022741"/>
    </source>
</evidence>
<dbReference type="InterPro" id="IPR002182">
    <property type="entry name" value="NB-ARC"/>
</dbReference>
<dbReference type="Gene3D" id="1.20.5.4130">
    <property type="match status" value="1"/>
</dbReference>
<keyword evidence="6" id="KW-0067">ATP-binding</keyword>
<dbReference type="Gene3D" id="3.80.10.10">
    <property type="entry name" value="Ribonuclease Inhibitor"/>
    <property type="match status" value="2"/>
</dbReference>
<comment type="caution">
    <text evidence="11">The sequence shown here is derived from an EMBL/GenBank/DDBJ whole genome shotgun (WGS) entry which is preliminary data.</text>
</comment>
<dbReference type="InterPro" id="IPR055414">
    <property type="entry name" value="LRR_R13L4/SHOC2-like"/>
</dbReference>
<keyword evidence="4" id="KW-0547">Nucleotide-binding</keyword>
<accession>A0ABD1G2F3</accession>
<feature type="domain" description="NB-ARC" evidence="7">
    <location>
        <begin position="180"/>
        <end position="345"/>
    </location>
</feature>
<dbReference type="Gene3D" id="1.10.8.430">
    <property type="entry name" value="Helical domain of apoptotic protease-activating factors"/>
    <property type="match status" value="1"/>
</dbReference>
<protein>
    <submittedName>
        <fullName evidence="11">Disease resistance protein RGA4</fullName>
    </submittedName>
</protein>
<dbReference type="Pfam" id="PF18052">
    <property type="entry name" value="Rx_N"/>
    <property type="match status" value="1"/>
</dbReference>
<dbReference type="SUPFAM" id="SSF52540">
    <property type="entry name" value="P-loop containing nucleoside triphosphate hydrolases"/>
    <property type="match status" value="1"/>
</dbReference>
<organism evidence="11 12">
    <name type="scientific">Salvia divinorum</name>
    <name type="common">Maria pastora</name>
    <name type="synonym">Diviner's sage</name>
    <dbReference type="NCBI Taxonomy" id="28513"/>
    <lineage>
        <taxon>Eukaryota</taxon>
        <taxon>Viridiplantae</taxon>
        <taxon>Streptophyta</taxon>
        <taxon>Embryophyta</taxon>
        <taxon>Tracheophyta</taxon>
        <taxon>Spermatophyta</taxon>
        <taxon>Magnoliopsida</taxon>
        <taxon>eudicotyledons</taxon>
        <taxon>Gunneridae</taxon>
        <taxon>Pentapetalae</taxon>
        <taxon>asterids</taxon>
        <taxon>lamiids</taxon>
        <taxon>Lamiales</taxon>
        <taxon>Lamiaceae</taxon>
        <taxon>Nepetoideae</taxon>
        <taxon>Mentheae</taxon>
        <taxon>Salviinae</taxon>
        <taxon>Salvia</taxon>
        <taxon>Salvia subgen. Calosphace</taxon>
    </lineage>
</organism>
<dbReference type="Gene3D" id="3.40.50.300">
    <property type="entry name" value="P-loop containing nucleotide triphosphate hydrolases"/>
    <property type="match status" value="1"/>
</dbReference>
<evidence type="ECO:0000256" key="2">
    <source>
        <dbReference type="ARBA" id="ARBA00022614"/>
    </source>
</evidence>